<dbReference type="SUPFAM" id="SSF52374">
    <property type="entry name" value="Nucleotidylyl transferase"/>
    <property type="match status" value="1"/>
</dbReference>
<dbReference type="GO" id="GO:0004140">
    <property type="term" value="F:dephospho-CoA kinase activity"/>
    <property type="evidence" value="ECO:0007669"/>
    <property type="project" value="TreeGrafter"/>
</dbReference>
<dbReference type="STRING" id="98765.A0A2R6P184"/>
<dbReference type="AlphaFoldDB" id="A0A2R6P184"/>
<dbReference type="InterPro" id="IPR004821">
    <property type="entry name" value="Cyt_trans-like"/>
</dbReference>
<accession>A0A2R6P184</accession>
<dbReference type="Proteomes" id="UP000186601">
    <property type="component" value="Unassembled WGS sequence"/>
</dbReference>
<proteinExistence type="predicted"/>
<dbReference type="Gene3D" id="3.40.50.620">
    <property type="entry name" value="HUPs"/>
    <property type="match status" value="1"/>
</dbReference>
<dbReference type="GO" id="GO:0015937">
    <property type="term" value="P:coenzyme A biosynthetic process"/>
    <property type="evidence" value="ECO:0007669"/>
    <property type="project" value="TreeGrafter"/>
</dbReference>
<dbReference type="OrthoDB" id="330671at2759"/>
<organism evidence="2 3">
    <name type="scientific">Hermanssonia centrifuga</name>
    <dbReference type="NCBI Taxonomy" id="98765"/>
    <lineage>
        <taxon>Eukaryota</taxon>
        <taxon>Fungi</taxon>
        <taxon>Dikarya</taxon>
        <taxon>Basidiomycota</taxon>
        <taxon>Agaricomycotina</taxon>
        <taxon>Agaricomycetes</taxon>
        <taxon>Polyporales</taxon>
        <taxon>Meruliaceae</taxon>
        <taxon>Hermanssonia</taxon>
    </lineage>
</organism>
<reference evidence="2 3" key="1">
    <citation type="submission" date="2018-02" db="EMBL/GenBank/DDBJ databases">
        <title>Genome sequence of the basidiomycete white-rot fungus Phlebia centrifuga.</title>
        <authorList>
            <person name="Granchi Z."/>
            <person name="Peng M."/>
            <person name="de Vries R.P."/>
            <person name="Hilden K."/>
            <person name="Makela M.R."/>
            <person name="Grigoriev I."/>
            <person name="Riley R."/>
        </authorList>
    </citation>
    <scope>NUCLEOTIDE SEQUENCE [LARGE SCALE GENOMIC DNA]</scope>
    <source>
        <strain evidence="2 3">FBCC195</strain>
    </source>
</reference>
<dbReference type="Pfam" id="PF01467">
    <property type="entry name" value="CTP_transf_like"/>
    <property type="match status" value="1"/>
</dbReference>
<dbReference type="CDD" id="cd02164">
    <property type="entry name" value="PPAT_CoAS"/>
    <property type="match status" value="1"/>
</dbReference>
<dbReference type="PANTHER" id="PTHR10695:SF46">
    <property type="entry name" value="BIFUNCTIONAL COENZYME A SYNTHASE-RELATED"/>
    <property type="match status" value="1"/>
</dbReference>
<dbReference type="NCBIfam" id="TIGR00125">
    <property type="entry name" value="cyt_tran_rel"/>
    <property type="match status" value="1"/>
</dbReference>
<name>A0A2R6P184_9APHY</name>
<sequence length="339" mass="37565">MPIGYETAADTVEPVDKSILIAKLDTIDTAPQFLSEPISAATTKTLSQLRIILISSLFNSDSDEQHSALGTSRWDDVQRTLTYVYVQATKVAQEMGRILMDVDVLLKGENEALPESLYMHAQSVFLVSTAEGERFDVPSIPISKAIWLARSQIHSPEVPPLRLPSDSSIPRLFPVVALGGTFDHLHAGHKILLSMAAWITQEKLIIGMTDDSLLQKKANKDVIQPLPERISCTHNFLELFKPSLTYDLVPLTEVAGPTGWDPNIQALVVSKETISGAEAIHKIREEKSLPPLKTFVIDVISPTESSLLAEDAETLKRTKMSSTFIREWIVEQRNKSRTS</sequence>
<keyword evidence="3" id="KW-1185">Reference proteome</keyword>
<evidence type="ECO:0000313" key="2">
    <source>
        <dbReference type="EMBL" id="PSR83079.1"/>
    </source>
</evidence>
<comment type="caution">
    <text evidence="2">The sequence shown here is derived from an EMBL/GenBank/DDBJ whole genome shotgun (WGS) entry which is preliminary data.</text>
</comment>
<feature type="domain" description="Cytidyltransferase-like" evidence="1">
    <location>
        <begin position="178"/>
        <end position="327"/>
    </location>
</feature>
<dbReference type="InterPro" id="IPR014729">
    <property type="entry name" value="Rossmann-like_a/b/a_fold"/>
</dbReference>
<gene>
    <name evidence="2" type="ORF">PHLCEN_2v5883</name>
</gene>
<protein>
    <recommendedName>
        <fullName evidence="1">Cytidyltransferase-like domain-containing protein</fullName>
    </recommendedName>
</protein>
<dbReference type="EMBL" id="MLYV02000566">
    <property type="protein sequence ID" value="PSR83079.1"/>
    <property type="molecule type" value="Genomic_DNA"/>
</dbReference>
<evidence type="ECO:0000313" key="3">
    <source>
        <dbReference type="Proteomes" id="UP000186601"/>
    </source>
</evidence>
<evidence type="ECO:0000259" key="1">
    <source>
        <dbReference type="Pfam" id="PF01467"/>
    </source>
</evidence>
<dbReference type="PANTHER" id="PTHR10695">
    <property type="entry name" value="DEPHOSPHO-COA KINASE-RELATED"/>
    <property type="match status" value="1"/>
</dbReference>